<feature type="compositionally biased region" description="Low complexity" evidence="1">
    <location>
        <begin position="89"/>
        <end position="99"/>
    </location>
</feature>
<evidence type="ECO:0000256" key="1">
    <source>
        <dbReference type="SAM" id="MobiDB-lite"/>
    </source>
</evidence>
<organism evidence="3 4">
    <name type="scientific">Nocardia neocaledoniensis</name>
    <dbReference type="NCBI Taxonomy" id="236511"/>
    <lineage>
        <taxon>Bacteria</taxon>
        <taxon>Bacillati</taxon>
        <taxon>Actinomycetota</taxon>
        <taxon>Actinomycetes</taxon>
        <taxon>Mycobacteriales</taxon>
        <taxon>Nocardiaceae</taxon>
        <taxon>Nocardia</taxon>
    </lineage>
</organism>
<feature type="region of interest" description="Disordered" evidence="1">
    <location>
        <begin position="488"/>
        <end position="555"/>
    </location>
</feature>
<feature type="compositionally biased region" description="Basic and acidic residues" evidence="1">
    <location>
        <begin position="534"/>
        <end position="543"/>
    </location>
</feature>
<comment type="caution">
    <text evidence="3">The sequence shown here is derived from an EMBL/GenBank/DDBJ whole genome shotgun (WGS) entry which is preliminary data.</text>
</comment>
<dbReference type="AlphaFoldDB" id="A0A317NRH3"/>
<dbReference type="EMBL" id="QGTL01000003">
    <property type="protein sequence ID" value="PWV77900.1"/>
    <property type="molecule type" value="Genomic_DNA"/>
</dbReference>
<accession>A0A317NRH3</accession>
<dbReference type="Proteomes" id="UP000246410">
    <property type="component" value="Unassembled WGS sequence"/>
</dbReference>
<proteinExistence type="predicted"/>
<evidence type="ECO:0000313" key="4">
    <source>
        <dbReference type="Proteomes" id="UP000246410"/>
    </source>
</evidence>
<feature type="compositionally biased region" description="Pro residues" evidence="1">
    <location>
        <begin position="114"/>
        <end position="124"/>
    </location>
</feature>
<protein>
    <submittedName>
        <fullName evidence="3">Putative RNase toxin 15 of polymorphic toxin system</fullName>
    </submittedName>
</protein>
<evidence type="ECO:0000313" key="3">
    <source>
        <dbReference type="EMBL" id="PWV77900.1"/>
    </source>
</evidence>
<sequence>MTAPKWATRGISWRDSLTPAATQTSTLDDREPRVFNVSVASPAAAARELSRIYNSRRLFDDARQSPIHADPIDAPLDTPTDGARGANKSAAPKVAVPKTATPPPPVAAPSTPEVAPPVTTPDTPPVDSEPVPTSPMALQQLGVLPGATEPATVPNYPQIAPGSQLPVVVATALPENSSIQQISTTSNGVMVTETTVTTPALSPVTTTKITDDPVVAATVECTVPVPLAQPGVLPQSITSPQTIFRTGSDYSQQQLEADLRTFEAGQLVWVGPNGPTPYDVARARLAAAMYTPGEQFNDLVWANHIPRNQTEIAERSAAIQRLNRAGIPWLDPAVATWVADQQQITVADDPFSPPRNTRPSMYSPAELRRQALEASRTELTANDLKQGLNDVLVGVTVGPALILWDAAHGRGDYSGAEIAWAAAELGINTASIVPGLGTLTGAAAKAGLRRIAPKTWEALAAADNAADAARIGRTTQQRQLGDAVENYRQRANPYSAPPRTTGPSPASRLNDPDPTGAAPRMSAAPNGQMPVESRSTRLPDRAGEVTPPAASRPAVPSYSPFSPYLNPGRFDDLKSALVRLPDRIRSFAQALGELEWTGGLYPASVGVGGRTSTTGSVFSASSPLRSAPAHSGLSPRWSGRVRNPDNNVGPVRPRASDPLLLDFHYGVSPGVRAKPLEMVDQLTGQINGLNNLTAAEVVNNLNTAHRGGNAQKNARKQYEKLAVESEKENAQRLALLNPAALNGLSPTEYAEKIVKDRMKGMAALHEPDIIGGGADVIRLDSSGLPRLGDLGVNSSIGSQWKGRNHLAIQMYARNLVASGRGHELMNVEWRLNP</sequence>
<dbReference type="InterPro" id="IPR028949">
    <property type="entry name" value="Ntox15"/>
</dbReference>
<dbReference type="Pfam" id="PF15604">
    <property type="entry name" value="Ntox15"/>
    <property type="match status" value="1"/>
</dbReference>
<feature type="domain" description="Novel toxin 15" evidence="2">
    <location>
        <begin position="680"/>
        <end position="822"/>
    </location>
</feature>
<reference evidence="3 4" key="1">
    <citation type="submission" date="2018-05" db="EMBL/GenBank/DDBJ databases">
        <title>Genomic Encyclopedia of Type Strains, Phase IV (KMG-IV): sequencing the most valuable type-strain genomes for metagenomic binning, comparative biology and taxonomic classification.</title>
        <authorList>
            <person name="Goeker M."/>
        </authorList>
    </citation>
    <scope>NUCLEOTIDE SEQUENCE [LARGE SCALE GENOMIC DNA]</scope>
    <source>
        <strain evidence="3 4">DSM 44717</strain>
    </source>
</reference>
<feature type="region of interest" description="Disordered" evidence="1">
    <location>
        <begin position="62"/>
        <end position="132"/>
    </location>
</feature>
<name>A0A317NRH3_9NOCA</name>
<gene>
    <name evidence="3" type="ORF">DFR69_103500</name>
</gene>
<evidence type="ECO:0000259" key="2">
    <source>
        <dbReference type="Pfam" id="PF15604"/>
    </source>
</evidence>
<feature type="region of interest" description="Disordered" evidence="1">
    <location>
        <begin position="618"/>
        <end position="653"/>
    </location>
</feature>
<keyword evidence="4" id="KW-1185">Reference proteome</keyword>